<evidence type="ECO:0000256" key="2">
    <source>
        <dbReference type="ARBA" id="ARBA00001946"/>
    </source>
</evidence>
<evidence type="ECO:0000256" key="9">
    <source>
        <dbReference type="ARBA" id="ARBA00038901"/>
    </source>
</evidence>
<evidence type="ECO:0000256" key="10">
    <source>
        <dbReference type="ARBA" id="ARBA00048174"/>
    </source>
</evidence>
<name>A0A0G4HWP0_9ALVE</name>
<dbReference type="GO" id="GO:0046872">
    <property type="term" value="F:metal ion binding"/>
    <property type="evidence" value="ECO:0007669"/>
    <property type="project" value="UniProtKB-KW"/>
</dbReference>
<gene>
    <name evidence="14" type="ORF">Cvel_32752</name>
</gene>
<dbReference type="PANTHER" id="PTHR34699:SF2">
    <property type="entry name" value="NON-CANONICAL PURINE NTP PHOSPHATASE_PRRC1 DOMAIN-CONTAINING PROTEIN"/>
    <property type="match status" value="1"/>
</dbReference>
<keyword evidence="8" id="KW-0464">Manganese</keyword>
<evidence type="ECO:0000256" key="12">
    <source>
        <dbReference type="SAM" id="MobiDB-lite"/>
    </source>
</evidence>
<sequence>MKGQEGSAGDGTLPPLIVVGSQSKIKLEAVRGVFTKSRVEGVDVVSAVPDQPVGEQETLVGALHRAYASREAMPDADLWIGIENGMVPSPSFEDATRQSWVDVGCLTLVSKKPFCKSSGGSEGAASSPKEGEEGGGRKLEVRVLWTDSLPIPDIQVQAARDGQSGRILKNWSTLKDPHSELTGGQKQRQMFLQEALQKFADGLWLRGYDEF</sequence>
<organism evidence="14">
    <name type="scientific">Chromera velia CCMP2878</name>
    <dbReference type="NCBI Taxonomy" id="1169474"/>
    <lineage>
        <taxon>Eukaryota</taxon>
        <taxon>Sar</taxon>
        <taxon>Alveolata</taxon>
        <taxon>Colpodellida</taxon>
        <taxon>Chromeraceae</taxon>
        <taxon>Chromera</taxon>
    </lineage>
</organism>
<protein>
    <recommendedName>
        <fullName evidence="9">inosine/xanthosine triphosphatase</fullName>
        <ecNumber evidence="9">3.6.1.73</ecNumber>
    </recommendedName>
</protein>
<evidence type="ECO:0000256" key="6">
    <source>
        <dbReference type="ARBA" id="ARBA00022842"/>
    </source>
</evidence>
<feature type="domain" description="Non-canonical purine NTP phosphatase/PRRC1" evidence="13">
    <location>
        <begin position="20"/>
        <end position="107"/>
    </location>
</feature>
<keyword evidence="3" id="KW-0479">Metal-binding</keyword>
<reference evidence="14" key="1">
    <citation type="submission" date="2014-11" db="EMBL/GenBank/DDBJ databases">
        <authorList>
            <person name="Otto D Thomas"/>
            <person name="Naeem Raeece"/>
        </authorList>
    </citation>
    <scope>NUCLEOTIDE SEQUENCE</scope>
</reference>
<evidence type="ECO:0000256" key="7">
    <source>
        <dbReference type="ARBA" id="ARBA00023080"/>
    </source>
</evidence>
<proteinExistence type="predicted"/>
<evidence type="ECO:0000259" key="13">
    <source>
        <dbReference type="Pfam" id="PF01931"/>
    </source>
</evidence>
<dbReference type="AlphaFoldDB" id="A0A0G4HWP0"/>
<dbReference type="SUPFAM" id="SSF52972">
    <property type="entry name" value="ITPase-like"/>
    <property type="match status" value="1"/>
</dbReference>
<comment type="catalytic activity">
    <reaction evidence="10">
        <text>ITP + H2O = IDP + phosphate + H(+)</text>
        <dbReference type="Rhea" id="RHEA:28330"/>
        <dbReference type="ChEBI" id="CHEBI:15377"/>
        <dbReference type="ChEBI" id="CHEBI:15378"/>
        <dbReference type="ChEBI" id="CHEBI:43474"/>
        <dbReference type="ChEBI" id="CHEBI:58280"/>
        <dbReference type="ChEBI" id="CHEBI:61402"/>
        <dbReference type="EC" id="3.6.1.73"/>
    </reaction>
</comment>
<feature type="compositionally biased region" description="Low complexity" evidence="12">
    <location>
        <begin position="116"/>
        <end position="128"/>
    </location>
</feature>
<evidence type="ECO:0000256" key="5">
    <source>
        <dbReference type="ARBA" id="ARBA00022801"/>
    </source>
</evidence>
<evidence type="ECO:0000256" key="11">
    <source>
        <dbReference type="ARBA" id="ARBA00048781"/>
    </source>
</evidence>
<evidence type="ECO:0000256" key="4">
    <source>
        <dbReference type="ARBA" id="ARBA00022741"/>
    </source>
</evidence>
<dbReference type="GO" id="GO:0006772">
    <property type="term" value="P:thiamine metabolic process"/>
    <property type="evidence" value="ECO:0007669"/>
    <property type="project" value="TreeGrafter"/>
</dbReference>
<evidence type="ECO:0000313" key="14">
    <source>
        <dbReference type="EMBL" id="CEM48900.1"/>
    </source>
</evidence>
<dbReference type="InterPro" id="IPR029001">
    <property type="entry name" value="ITPase-like_fam"/>
</dbReference>
<dbReference type="EC" id="3.6.1.73" evidence="9"/>
<accession>A0A0G4HWP0</accession>
<comment type="cofactor">
    <cofactor evidence="2">
        <name>Mg(2+)</name>
        <dbReference type="ChEBI" id="CHEBI:18420"/>
    </cofactor>
</comment>
<comment type="catalytic activity">
    <reaction evidence="11">
        <text>XTP + H2O = XDP + phosphate + H(+)</text>
        <dbReference type="Rhea" id="RHEA:28406"/>
        <dbReference type="ChEBI" id="CHEBI:15377"/>
        <dbReference type="ChEBI" id="CHEBI:15378"/>
        <dbReference type="ChEBI" id="CHEBI:43474"/>
        <dbReference type="ChEBI" id="CHEBI:59884"/>
        <dbReference type="ChEBI" id="CHEBI:61314"/>
        <dbReference type="EC" id="3.6.1.73"/>
    </reaction>
</comment>
<dbReference type="Gene3D" id="3.90.950.10">
    <property type="match status" value="1"/>
</dbReference>
<evidence type="ECO:0000256" key="3">
    <source>
        <dbReference type="ARBA" id="ARBA00022723"/>
    </source>
</evidence>
<dbReference type="GO" id="GO:0009117">
    <property type="term" value="P:nucleotide metabolic process"/>
    <property type="evidence" value="ECO:0007669"/>
    <property type="project" value="UniProtKB-KW"/>
</dbReference>
<feature type="region of interest" description="Disordered" evidence="12">
    <location>
        <begin position="116"/>
        <end position="137"/>
    </location>
</feature>
<keyword evidence="6" id="KW-0460">Magnesium</keyword>
<keyword evidence="4" id="KW-0547">Nucleotide-binding</keyword>
<evidence type="ECO:0000256" key="8">
    <source>
        <dbReference type="ARBA" id="ARBA00023211"/>
    </source>
</evidence>
<keyword evidence="7" id="KW-0546">Nucleotide metabolism</keyword>
<dbReference type="Pfam" id="PF01931">
    <property type="entry name" value="NTPase_I-T"/>
    <property type="match status" value="1"/>
</dbReference>
<evidence type="ECO:0000256" key="1">
    <source>
        <dbReference type="ARBA" id="ARBA00001936"/>
    </source>
</evidence>
<dbReference type="VEuPathDB" id="CryptoDB:Cvel_32752"/>
<dbReference type="GO" id="GO:0000166">
    <property type="term" value="F:nucleotide binding"/>
    <property type="evidence" value="ECO:0007669"/>
    <property type="project" value="UniProtKB-KW"/>
</dbReference>
<dbReference type="PANTHER" id="PTHR34699">
    <property type="match status" value="1"/>
</dbReference>
<comment type="cofactor">
    <cofactor evidence="1">
        <name>Mn(2+)</name>
        <dbReference type="ChEBI" id="CHEBI:29035"/>
    </cofactor>
</comment>
<dbReference type="GO" id="GO:0103023">
    <property type="term" value="F:ITPase activity"/>
    <property type="evidence" value="ECO:0007669"/>
    <property type="project" value="UniProtKB-EC"/>
</dbReference>
<dbReference type="EMBL" id="CDMZ01004183">
    <property type="protein sequence ID" value="CEM48900.1"/>
    <property type="molecule type" value="Genomic_DNA"/>
</dbReference>
<dbReference type="InterPro" id="IPR050299">
    <property type="entry name" value="YjjX_NTPase"/>
</dbReference>
<keyword evidence="5" id="KW-0378">Hydrolase</keyword>
<dbReference type="InterPro" id="IPR026533">
    <property type="entry name" value="NTPase/PRRC1"/>
</dbReference>